<gene>
    <name evidence="4" type="ORF">PY649_02015</name>
</gene>
<dbReference type="InterPro" id="IPR058792">
    <property type="entry name" value="Beta-barrel_RND_2"/>
</dbReference>
<name>A0ABT7JPI8_9HYPH</name>
<dbReference type="PRINTS" id="PR01490">
    <property type="entry name" value="RTXTOXIND"/>
</dbReference>
<protein>
    <submittedName>
        <fullName evidence="4">HlyD family secretion protein</fullName>
    </submittedName>
</protein>
<proteinExistence type="predicted"/>
<dbReference type="RefSeq" id="WP_285866569.1">
    <property type="nucleotide sequence ID" value="NZ_JARFYM010000001.1"/>
</dbReference>
<dbReference type="Proteomes" id="UP001172645">
    <property type="component" value="Unassembled WGS sequence"/>
</dbReference>
<dbReference type="Gene3D" id="2.40.30.170">
    <property type="match status" value="1"/>
</dbReference>
<dbReference type="Gene3D" id="2.40.50.100">
    <property type="match status" value="1"/>
</dbReference>
<keyword evidence="1" id="KW-0175">Coiled coil</keyword>
<organism evidence="4 5">
    <name type="scientific">Rhizobium mayense</name>
    <dbReference type="NCBI Taxonomy" id="1312184"/>
    <lineage>
        <taxon>Bacteria</taxon>
        <taxon>Pseudomonadati</taxon>
        <taxon>Pseudomonadota</taxon>
        <taxon>Alphaproteobacteria</taxon>
        <taxon>Hyphomicrobiales</taxon>
        <taxon>Rhizobiaceae</taxon>
        <taxon>Rhizobium/Agrobacterium group</taxon>
        <taxon>Rhizobium</taxon>
    </lineage>
</organism>
<feature type="domain" description="CusB-like beta-barrel" evidence="3">
    <location>
        <begin position="237"/>
        <end position="280"/>
    </location>
</feature>
<feature type="domain" description="Multidrug resistance protein MdtA-like barrel-sandwich hybrid" evidence="2">
    <location>
        <begin position="40"/>
        <end position="233"/>
    </location>
</feature>
<feature type="coiled-coil region" evidence="1">
    <location>
        <begin position="143"/>
        <end position="170"/>
    </location>
</feature>
<dbReference type="EMBL" id="JARFYM010000001">
    <property type="protein sequence ID" value="MDL2397655.1"/>
    <property type="molecule type" value="Genomic_DNA"/>
</dbReference>
<dbReference type="Pfam" id="PF25917">
    <property type="entry name" value="BSH_RND"/>
    <property type="match status" value="1"/>
</dbReference>
<sequence length="334" mass="36279">MLVVAIVGVTLILFAWGLWPFASSIVTTDNSFIRGKITVLSSQVSGYVVEVPARDFQRVRAGDTLVRIDDRTYKQQLEQAQAQRDQAIANLANVEQTTAQNRAEIVARRADLLQAQAELQRATADTTRVEALGRQGVTPQAQAEQSQATLSAAEAGVKRAEAAIAIAEQTLTSTEVSKQGLQAALRMADAQVNVASINLSNTVITAPRDGQISEASVRLGQFVTSGSQLMFLVPSDLWVVANFKETQTNDIRVGQPVWFTVDALNRARLTGKVEELSPATGSEFSILRPDNATGNFTKIVQRLPIRIAIDRGQPLAERLRPGMSVITRVDTSER</sequence>
<dbReference type="InterPro" id="IPR058625">
    <property type="entry name" value="MdtA-like_BSH"/>
</dbReference>
<dbReference type="PANTHER" id="PTHR30386:SF24">
    <property type="entry name" value="MULTIDRUG RESISTANCE EFFLUX PUMP"/>
    <property type="match status" value="1"/>
</dbReference>
<dbReference type="Pfam" id="PF25954">
    <property type="entry name" value="Beta-barrel_RND_2"/>
    <property type="match status" value="1"/>
</dbReference>
<evidence type="ECO:0000313" key="4">
    <source>
        <dbReference type="EMBL" id="MDL2397655.1"/>
    </source>
</evidence>
<comment type="caution">
    <text evidence="4">The sequence shown here is derived from an EMBL/GenBank/DDBJ whole genome shotgun (WGS) entry which is preliminary data.</text>
</comment>
<dbReference type="Gene3D" id="1.10.287.470">
    <property type="entry name" value="Helix hairpin bin"/>
    <property type="match status" value="2"/>
</dbReference>
<dbReference type="InterPro" id="IPR050739">
    <property type="entry name" value="MFP"/>
</dbReference>
<evidence type="ECO:0000256" key="1">
    <source>
        <dbReference type="SAM" id="Coils"/>
    </source>
</evidence>
<evidence type="ECO:0000313" key="5">
    <source>
        <dbReference type="Proteomes" id="UP001172645"/>
    </source>
</evidence>
<accession>A0ABT7JPI8</accession>
<reference evidence="4" key="1">
    <citation type="submission" date="2023-06" db="EMBL/GenBank/DDBJ databases">
        <title>Phylogenetic Diversity of Rhizobium strains.</title>
        <authorList>
            <person name="Moura F.T."/>
            <person name="Helene L.C.F."/>
            <person name="Hungria M."/>
        </authorList>
    </citation>
    <scope>NUCLEOTIDE SEQUENCE</scope>
    <source>
        <strain evidence="4">CCGE526</strain>
    </source>
</reference>
<evidence type="ECO:0000259" key="3">
    <source>
        <dbReference type="Pfam" id="PF25954"/>
    </source>
</evidence>
<keyword evidence="5" id="KW-1185">Reference proteome</keyword>
<feature type="coiled-coil region" evidence="1">
    <location>
        <begin position="70"/>
        <end position="97"/>
    </location>
</feature>
<dbReference type="SUPFAM" id="SSF111369">
    <property type="entry name" value="HlyD-like secretion proteins"/>
    <property type="match status" value="2"/>
</dbReference>
<dbReference type="PANTHER" id="PTHR30386">
    <property type="entry name" value="MEMBRANE FUSION SUBUNIT OF EMRAB-TOLC MULTIDRUG EFFLUX PUMP"/>
    <property type="match status" value="1"/>
</dbReference>
<evidence type="ECO:0000259" key="2">
    <source>
        <dbReference type="Pfam" id="PF25917"/>
    </source>
</evidence>